<dbReference type="PANTHER" id="PTHR42693">
    <property type="entry name" value="ARYLSULFATASE FAMILY MEMBER"/>
    <property type="match status" value="1"/>
</dbReference>
<dbReference type="AlphaFoldDB" id="A0A495V9R3"/>
<dbReference type="Proteomes" id="UP000274556">
    <property type="component" value="Unassembled WGS sequence"/>
</dbReference>
<protein>
    <submittedName>
        <fullName evidence="8">Arylsulfatase</fullName>
    </submittedName>
</protein>
<dbReference type="GO" id="GO:0046872">
    <property type="term" value="F:metal ion binding"/>
    <property type="evidence" value="ECO:0007669"/>
    <property type="project" value="UniProtKB-KW"/>
</dbReference>
<dbReference type="PROSITE" id="PS00149">
    <property type="entry name" value="SULFATASE_2"/>
    <property type="match status" value="1"/>
</dbReference>
<evidence type="ECO:0000256" key="3">
    <source>
        <dbReference type="ARBA" id="ARBA00022801"/>
    </source>
</evidence>
<feature type="signal peptide" evidence="6">
    <location>
        <begin position="1"/>
        <end position="33"/>
    </location>
</feature>
<evidence type="ECO:0000256" key="6">
    <source>
        <dbReference type="SAM" id="SignalP"/>
    </source>
</evidence>
<keyword evidence="9" id="KW-1185">Reference proteome</keyword>
<dbReference type="InterPro" id="IPR017850">
    <property type="entry name" value="Alkaline_phosphatase_core_sf"/>
</dbReference>
<evidence type="ECO:0000313" key="9">
    <source>
        <dbReference type="Proteomes" id="UP000274556"/>
    </source>
</evidence>
<reference evidence="8 9" key="1">
    <citation type="submission" date="2018-10" db="EMBL/GenBank/DDBJ databases">
        <title>Genomic Encyclopedia of Archaeal and Bacterial Type Strains, Phase II (KMG-II): from individual species to whole genera.</title>
        <authorList>
            <person name="Goeker M."/>
        </authorList>
    </citation>
    <scope>NUCLEOTIDE SEQUENCE [LARGE SCALE GENOMIC DNA]</scope>
    <source>
        <strain evidence="8 9">DSM 235</strain>
    </source>
</reference>
<evidence type="ECO:0000313" key="8">
    <source>
        <dbReference type="EMBL" id="RKT45480.1"/>
    </source>
</evidence>
<evidence type="ECO:0000256" key="1">
    <source>
        <dbReference type="ARBA" id="ARBA00008779"/>
    </source>
</evidence>
<comment type="similarity">
    <text evidence="1">Belongs to the sulfatase family.</text>
</comment>
<evidence type="ECO:0000256" key="5">
    <source>
        <dbReference type="SAM" id="MobiDB-lite"/>
    </source>
</evidence>
<dbReference type="Gene3D" id="3.30.1120.10">
    <property type="match status" value="1"/>
</dbReference>
<dbReference type="RefSeq" id="WP_170164762.1">
    <property type="nucleotide sequence ID" value="NZ_RBXL01000001.1"/>
</dbReference>
<keyword evidence="3" id="KW-0378">Hydrolase</keyword>
<dbReference type="Gene3D" id="3.40.720.10">
    <property type="entry name" value="Alkaline Phosphatase, subunit A"/>
    <property type="match status" value="1"/>
</dbReference>
<comment type="caution">
    <text evidence="8">The sequence shown here is derived from an EMBL/GenBank/DDBJ whole genome shotgun (WGS) entry which is preliminary data.</text>
</comment>
<proteinExistence type="inferred from homology"/>
<keyword evidence="2" id="KW-0479">Metal-binding</keyword>
<gene>
    <name evidence="8" type="ORF">BDD21_2939</name>
</gene>
<feature type="region of interest" description="Disordered" evidence="5">
    <location>
        <begin position="572"/>
        <end position="609"/>
    </location>
</feature>
<feature type="domain" description="Sulfatase N-terminal" evidence="7">
    <location>
        <begin position="45"/>
        <end position="457"/>
    </location>
</feature>
<dbReference type="SUPFAM" id="SSF53649">
    <property type="entry name" value="Alkaline phosphatase-like"/>
    <property type="match status" value="1"/>
</dbReference>
<dbReference type="InterPro" id="IPR024607">
    <property type="entry name" value="Sulfatase_CS"/>
</dbReference>
<name>A0A495V9R3_9GAMM</name>
<keyword evidence="4" id="KW-0106">Calcium</keyword>
<dbReference type="GO" id="GO:0004065">
    <property type="term" value="F:arylsulfatase activity"/>
    <property type="evidence" value="ECO:0007669"/>
    <property type="project" value="TreeGrafter"/>
</dbReference>
<dbReference type="InterPro" id="IPR050738">
    <property type="entry name" value="Sulfatase"/>
</dbReference>
<organism evidence="8 9">
    <name type="scientific">Thiocapsa rosea</name>
    <dbReference type="NCBI Taxonomy" id="69360"/>
    <lineage>
        <taxon>Bacteria</taxon>
        <taxon>Pseudomonadati</taxon>
        <taxon>Pseudomonadota</taxon>
        <taxon>Gammaproteobacteria</taxon>
        <taxon>Chromatiales</taxon>
        <taxon>Chromatiaceae</taxon>
        <taxon>Thiocapsa</taxon>
    </lineage>
</organism>
<evidence type="ECO:0000256" key="2">
    <source>
        <dbReference type="ARBA" id="ARBA00022723"/>
    </source>
</evidence>
<dbReference type="InterPro" id="IPR000917">
    <property type="entry name" value="Sulfatase_N"/>
</dbReference>
<evidence type="ECO:0000259" key="7">
    <source>
        <dbReference type="Pfam" id="PF00884"/>
    </source>
</evidence>
<keyword evidence="6" id="KW-0732">Signal</keyword>
<accession>A0A495V9R3</accession>
<dbReference type="CDD" id="cd16025">
    <property type="entry name" value="PAS_like"/>
    <property type="match status" value="1"/>
</dbReference>
<feature type="chain" id="PRO_5019799227" evidence="6">
    <location>
        <begin position="34"/>
        <end position="609"/>
    </location>
</feature>
<dbReference type="PANTHER" id="PTHR42693:SF33">
    <property type="entry name" value="ARYLSULFATASE"/>
    <property type="match status" value="1"/>
</dbReference>
<dbReference type="Pfam" id="PF00884">
    <property type="entry name" value="Sulfatase"/>
    <property type="match status" value="1"/>
</dbReference>
<evidence type="ECO:0000256" key="4">
    <source>
        <dbReference type="ARBA" id="ARBA00022837"/>
    </source>
</evidence>
<sequence>MKTVLPRSPRSTVRKAGSLICALGIFGLAAALAAPAGAADTSRRPNIVVILGDDMGFSDMGSFGSEIRTPSLDALANEGVRFTNFYTHASCSPTRSMLLSGVDTHRNGLGNMDEWTAPNQRGVPGYEGYLNTRVLTLPQLLRDAGYHTYMVGKWHLGKDPELIPAARGFERDFSLLDGAGSYWDMTNFTGASPKSVFTEDGRYLTKLPKDYYATKTYTDKLIEFIDADQGDGKPFFAYVAHQAPHDPYHLPGEWRNRHVGEYDKGWDAVRQQRLQRQVALGIQPAGTQLAERMWFVPDPVTLAPAARATLGRKMELYAGMMENMDFHVGRLIDHLKTIGEYENTLFIVFGDNGAEGVDLFKLIAGQPGTRDFLFAAIKWSQTHPKAWGDPGSYVGYGPMWAQVSMTPFSQYKGWVAEGGIRNALIVSGPGVERPAGSINDGLMHVADIMPTLLEIAGTDYPKSHEGREAPELIGTSWNRMLRGQAQSPRSDKDTLAWEIFGNRAVRQGDWKLRWQYEPLGKGDWELFDLATDPAERNDLAAARPDKVRQMVALWDRYVRTNNVILPSRSPFETLKDQLPPRVPDDPGFPPLINKGQFVPPEDMLADPER</sequence>
<dbReference type="EMBL" id="RBXL01000001">
    <property type="protein sequence ID" value="RKT45480.1"/>
    <property type="molecule type" value="Genomic_DNA"/>
</dbReference>